<dbReference type="GO" id="GO:0016791">
    <property type="term" value="F:phosphatase activity"/>
    <property type="evidence" value="ECO:0007669"/>
    <property type="project" value="TreeGrafter"/>
</dbReference>
<dbReference type="SUPFAM" id="SSF81606">
    <property type="entry name" value="PP2C-like"/>
    <property type="match status" value="1"/>
</dbReference>
<dbReference type="EMBL" id="FNBE01000016">
    <property type="protein sequence ID" value="SDG86292.1"/>
    <property type="molecule type" value="Genomic_DNA"/>
</dbReference>
<accession>A0A1G7XQ21</accession>
<dbReference type="InterPro" id="IPR036513">
    <property type="entry name" value="STAS_dom_sf"/>
</dbReference>
<gene>
    <name evidence="4" type="ORF">SAMN05216377_11652</name>
</gene>
<dbReference type="Pfam" id="PF13581">
    <property type="entry name" value="HATPase_c_2"/>
    <property type="match status" value="1"/>
</dbReference>
<dbReference type="Pfam" id="PF07228">
    <property type="entry name" value="SpoIIE"/>
    <property type="match status" value="1"/>
</dbReference>
<sequence length="498" mass="51491">MSADLQRAVLPTDIPLLPGVRVAACALLAETDADARGDWFDVVPTPAGQVGLVVGDVGGRGVAATVLTARLRTLVGERLAAGASIGETCAAAEALARRAPEVRGATMCLLVLDPDSGELRYCTAGHPPPLVLPAGGEPRYLPPSGSGPVGMGSACAVAAARLEPDDLVLLCTDGVLDRPGRDATAGTVELAQVAADAVGEHGDHRVPGAAAERACVDVMDALLRRTGHSDDLTLLSAQRLRRPDALGMSWSAEASAVRASRVVLAEWLRGLGLDEADLVSVQHAVGELMTNAVEHAYVGAGSETVRLEGALTDDGELRLRVSDHGIWRCTERDPPGGLGRGLAMTRHLCGELFLDRRVDGTSATVCFRPAHPARLLSAGPAPVPPGDGARDRLAIRDRSTASTASGARIRLDGAVDEATAVRLQAELRHRTQAGTRPLTVDLTGVTRLTAGGVAVLHGAMRDALPGAPLRLCAPPDSVAGYVLDLVALPYADDAARVP</sequence>
<dbReference type="STRING" id="366584.SAMN05216377_11652"/>
<organism evidence="4 5">
    <name type="scientific">Pseudonocardia oroxyli</name>
    <dbReference type="NCBI Taxonomy" id="366584"/>
    <lineage>
        <taxon>Bacteria</taxon>
        <taxon>Bacillati</taxon>
        <taxon>Actinomycetota</taxon>
        <taxon>Actinomycetes</taxon>
        <taxon>Pseudonocardiales</taxon>
        <taxon>Pseudonocardiaceae</taxon>
        <taxon>Pseudonocardia</taxon>
    </lineage>
</organism>
<reference evidence="4 5" key="1">
    <citation type="submission" date="2016-10" db="EMBL/GenBank/DDBJ databases">
        <authorList>
            <person name="de Groot N.N."/>
        </authorList>
    </citation>
    <scope>NUCLEOTIDE SEQUENCE [LARGE SCALE GENOMIC DNA]</scope>
    <source>
        <strain evidence="4 5">CGMCC 4.3143</strain>
    </source>
</reference>
<evidence type="ECO:0000259" key="2">
    <source>
        <dbReference type="PROSITE" id="PS50801"/>
    </source>
</evidence>
<protein>
    <submittedName>
        <fullName evidence="4">STAS domain-containing protein</fullName>
    </submittedName>
</protein>
<dbReference type="Gene3D" id="3.30.750.24">
    <property type="entry name" value="STAS domain"/>
    <property type="match status" value="1"/>
</dbReference>
<feature type="domain" description="STAS" evidence="2">
    <location>
        <begin position="409"/>
        <end position="478"/>
    </location>
</feature>
<dbReference type="AlphaFoldDB" id="A0A1G7XQ21"/>
<dbReference type="Gene3D" id="3.30.565.10">
    <property type="entry name" value="Histidine kinase-like ATPase, C-terminal domain"/>
    <property type="match status" value="1"/>
</dbReference>
<dbReference type="SMART" id="SM00331">
    <property type="entry name" value="PP2C_SIG"/>
    <property type="match status" value="1"/>
</dbReference>
<dbReference type="PANTHER" id="PTHR43156:SF2">
    <property type="entry name" value="STAGE II SPORULATION PROTEIN E"/>
    <property type="match status" value="1"/>
</dbReference>
<dbReference type="InterPro" id="IPR003594">
    <property type="entry name" value="HATPase_dom"/>
</dbReference>
<dbReference type="Proteomes" id="UP000198967">
    <property type="component" value="Unassembled WGS sequence"/>
</dbReference>
<dbReference type="PANTHER" id="PTHR43156">
    <property type="entry name" value="STAGE II SPORULATION PROTEIN E-RELATED"/>
    <property type="match status" value="1"/>
</dbReference>
<dbReference type="InterPro" id="IPR036457">
    <property type="entry name" value="PPM-type-like_dom_sf"/>
</dbReference>
<evidence type="ECO:0000259" key="3">
    <source>
        <dbReference type="PROSITE" id="PS51746"/>
    </source>
</evidence>
<dbReference type="PROSITE" id="PS50801">
    <property type="entry name" value="STAS"/>
    <property type="match status" value="1"/>
</dbReference>
<dbReference type="CDD" id="cd07043">
    <property type="entry name" value="STAS_anti-anti-sigma_factors"/>
    <property type="match status" value="1"/>
</dbReference>
<dbReference type="RefSeq" id="WP_176921481.1">
    <property type="nucleotide sequence ID" value="NZ_FNBE01000016.1"/>
</dbReference>
<dbReference type="Pfam" id="PF13466">
    <property type="entry name" value="STAS_2"/>
    <property type="match status" value="1"/>
</dbReference>
<name>A0A1G7XQ21_PSEOR</name>
<dbReference type="CDD" id="cd16936">
    <property type="entry name" value="HATPase_RsbW-like"/>
    <property type="match status" value="1"/>
</dbReference>
<evidence type="ECO:0000256" key="1">
    <source>
        <dbReference type="ARBA" id="ARBA00022801"/>
    </source>
</evidence>
<dbReference type="InterPro" id="IPR058548">
    <property type="entry name" value="MlaB-like_STAS"/>
</dbReference>
<proteinExistence type="predicted"/>
<keyword evidence="1" id="KW-0378">Hydrolase</keyword>
<dbReference type="InterPro" id="IPR036890">
    <property type="entry name" value="HATPase_C_sf"/>
</dbReference>
<dbReference type="PROSITE" id="PS51746">
    <property type="entry name" value="PPM_2"/>
    <property type="match status" value="1"/>
</dbReference>
<evidence type="ECO:0000313" key="4">
    <source>
        <dbReference type="EMBL" id="SDG86292.1"/>
    </source>
</evidence>
<dbReference type="InterPro" id="IPR052016">
    <property type="entry name" value="Bact_Sigma-Reg"/>
</dbReference>
<dbReference type="InterPro" id="IPR001932">
    <property type="entry name" value="PPM-type_phosphatase-like_dom"/>
</dbReference>
<dbReference type="Gene3D" id="3.60.40.10">
    <property type="entry name" value="PPM-type phosphatase domain"/>
    <property type="match status" value="1"/>
</dbReference>
<dbReference type="SUPFAM" id="SSF52091">
    <property type="entry name" value="SpoIIaa-like"/>
    <property type="match status" value="1"/>
</dbReference>
<feature type="domain" description="PPM-type phosphatase" evidence="3">
    <location>
        <begin position="21"/>
        <end position="239"/>
    </location>
</feature>
<dbReference type="SUPFAM" id="SSF55874">
    <property type="entry name" value="ATPase domain of HSP90 chaperone/DNA topoisomerase II/histidine kinase"/>
    <property type="match status" value="1"/>
</dbReference>
<keyword evidence="5" id="KW-1185">Reference proteome</keyword>
<evidence type="ECO:0000313" key="5">
    <source>
        <dbReference type="Proteomes" id="UP000198967"/>
    </source>
</evidence>
<dbReference type="InterPro" id="IPR002645">
    <property type="entry name" value="STAS_dom"/>
</dbReference>